<dbReference type="Gene3D" id="2.130.10.10">
    <property type="entry name" value="YVTN repeat-like/Quinoprotein amine dehydrogenase"/>
    <property type="match status" value="1"/>
</dbReference>
<dbReference type="SUPFAM" id="SSF51004">
    <property type="entry name" value="C-terminal (heme d1) domain of cytochrome cd1-nitrite reductase"/>
    <property type="match status" value="1"/>
</dbReference>
<organism evidence="2 3">
    <name type="scientific">Candidatus Clostridium radicumherbarum</name>
    <dbReference type="NCBI Taxonomy" id="3381662"/>
    <lineage>
        <taxon>Bacteria</taxon>
        <taxon>Bacillati</taxon>
        <taxon>Bacillota</taxon>
        <taxon>Clostridia</taxon>
        <taxon>Eubacteriales</taxon>
        <taxon>Clostridiaceae</taxon>
        <taxon>Clostridium</taxon>
    </lineage>
</organism>
<comment type="similarity">
    <text evidence="1">Belongs to the cycloisomerase 2 family.</text>
</comment>
<accession>A0ABW8TYQ2</accession>
<dbReference type="EMBL" id="JBJHZY010000005">
    <property type="protein sequence ID" value="MFL0270010.1"/>
    <property type="molecule type" value="Genomic_DNA"/>
</dbReference>
<protein>
    <submittedName>
        <fullName evidence="2">Lactonase family protein</fullName>
        <ecNumber evidence="2">3.1.1.-</ecNumber>
    </submittedName>
</protein>
<name>A0ABW8TYQ2_9CLOT</name>
<dbReference type="InterPro" id="IPR015943">
    <property type="entry name" value="WD40/YVTN_repeat-like_dom_sf"/>
</dbReference>
<dbReference type="EC" id="3.1.1.-" evidence="2"/>
<dbReference type="GO" id="GO:0016787">
    <property type="term" value="F:hydrolase activity"/>
    <property type="evidence" value="ECO:0007669"/>
    <property type="project" value="UniProtKB-KW"/>
</dbReference>
<evidence type="ECO:0000256" key="1">
    <source>
        <dbReference type="ARBA" id="ARBA00005564"/>
    </source>
</evidence>
<dbReference type="PANTHER" id="PTHR30344">
    <property type="entry name" value="6-PHOSPHOGLUCONOLACTONASE-RELATED"/>
    <property type="match status" value="1"/>
</dbReference>
<dbReference type="RefSeq" id="WP_406766636.1">
    <property type="nucleotide sequence ID" value="NZ_JBJHZY010000005.1"/>
</dbReference>
<proteinExistence type="inferred from homology"/>
<reference evidence="2 3" key="1">
    <citation type="submission" date="2024-11" db="EMBL/GenBank/DDBJ databases">
        <authorList>
            <person name="Heng Y.C."/>
            <person name="Lim A.C.H."/>
            <person name="Lee J.K.Y."/>
            <person name="Kittelmann S."/>
        </authorList>
    </citation>
    <scope>NUCLEOTIDE SEQUENCE [LARGE SCALE GENOMIC DNA]</scope>
    <source>
        <strain evidence="2 3">WILCCON 0202</strain>
    </source>
</reference>
<dbReference type="Pfam" id="PF10282">
    <property type="entry name" value="Lactonase"/>
    <property type="match status" value="1"/>
</dbReference>
<dbReference type="Proteomes" id="UP001623661">
    <property type="component" value="Unassembled WGS sequence"/>
</dbReference>
<dbReference type="InterPro" id="IPR050282">
    <property type="entry name" value="Cycloisomerase_2"/>
</dbReference>
<keyword evidence="3" id="KW-1185">Reference proteome</keyword>
<comment type="caution">
    <text evidence="2">The sequence shown here is derived from an EMBL/GenBank/DDBJ whole genome shotgun (WGS) entry which is preliminary data.</text>
</comment>
<dbReference type="InterPro" id="IPR019405">
    <property type="entry name" value="Lactonase_7-beta_prop"/>
</dbReference>
<sequence length="353" mass="38932">MSIKNNKVKAFIGTYTTSEGRGIYSLQLDLITGAIDDVKLEAELGNPTYLNIDKDNRHLYSTIKKGESGGVAAFSIDSDTRSLKLLNYEVSKGSSPCHVSLNSNNTYVFSANYHRGIEEVYPIKEDGSVEKVVSTAVHKGSGQNRERQEKPHIHFSNLTPDEKYLCTIDLGIDMLVIYTLDKGILSKHKEVVLKPGCGPRHMDFHPNGKFAYIVTELSSEVIVLEYDPIKGDFKELQYISALPSDFKGESLGSAIHISLDGKYLYASNRGHDSIAVFKIDSSTGKLTFVSHTSTDGKHPRDFNIDPMGKFLIAANRDTNNVVPFLIDKLSGKLIQVNSGVSIPNPVCIKFLAI</sequence>
<evidence type="ECO:0000313" key="2">
    <source>
        <dbReference type="EMBL" id="MFL0270010.1"/>
    </source>
</evidence>
<keyword evidence="2" id="KW-0378">Hydrolase</keyword>
<dbReference type="PANTHER" id="PTHR30344:SF1">
    <property type="entry name" value="6-PHOSPHOGLUCONOLACTONASE"/>
    <property type="match status" value="1"/>
</dbReference>
<dbReference type="InterPro" id="IPR011048">
    <property type="entry name" value="Haem_d1_sf"/>
</dbReference>
<gene>
    <name evidence="2" type="ORF">ACJDUH_18185</name>
</gene>
<evidence type="ECO:0000313" key="3">
    <source>
        <dbReference type="Proteomes" id="UP001623661"/>
    </source>
</evidence>